<keyword evidence="9" id="KW-1185">Reference proteome</keyword>
<dbReference type="GO" id="GO:0045292">
    <property type="term" value="P:mRNA cis splicing, via spliceosome"/>
    <property type="evidence" value="ECO:0007669"/>
    <property type="project" value="UniProtKB-UniRule"/>
</dbReference>
<evidence type="ECO:0000259" key="5">
    <source>
        <dbReference type="Pfam" id="PF13087"/>
    </source>
</evidence>
<dbReference type="InterPro" id="IPR032174">
    <property type="entry name" value="Aquarius_N"/>
</dbReference>
<evidence type="ECO:0000259" key="7">
    <source>
        <dbReference type="Pfam" id="PF21143"/>
    </source>
</evidence>
<comment type="similarity">
    <text evidence="2">Belongs to the CWF11 family.</text>
</comment>
<comment type="function">
    <text evidence="2">Involved in mRNA splicing where it associates with cdc5 and the other cwf proteins as part of the spliceosome.</text>
</comment>
<dbReference type="Pfam" id="PF16399">
    <property type="entry name" value="Aquarius_N_1st"/>
    <property type="match status" value="1"/>
</dbReference>
<evidence type="ECO:0000259" key="4">
    <source>
        <dbReference type="Pfam" id="PF13086"/>
    </source>
</evidence>
<evidence type="ECO:0000259" key="6">
    <source>
        <dbReference type="Pfam" id="PF16399"/>
    </source>
</evidence>
<dbReference type="InterPro" id="IPR041677">
    <property type="entry name" value="DNA2/NAM7_AAA_11"/>
</dbReference>
<gene>
    <name evidence="8" type="ORF">TWF696_008805</name>
</gene>
<proteinExistence type="inferred from homology"/>
<keyword evidence="2" id="KW-0508">mRNA splicing</keyword>
<evidence type="ECO:0000313" key="9">
    <source>
        <dbReference type="Proteomes" id="UP001375240"/>
    </source>
</evidence>
<evidence type="ECO:0000313" key="8">
    <source>
        <dbReference type="EMBL" id="KAK6341741.1"/>
    </source>
</evidence>
<dbReference type="PIRSF" id="PIRSF038901">
    <property type="entry name" value="AQR_cwf11"/>
    <property type="match status" value="1"/>
</dbReference>
<comment type="subcellular location">
    <subcellularLocation>
        <location evidence="2">Nucleus</location>
    </subcellularLocation>
</comment>
<dbReference type="GO" id="GO:0005684">
    <property type="term" value="C:U2-type spliceosomal complex"/>
    <property type="evidence" value="ECO:0007669"/>
    <property type="project" value="UniProtKB-UniRule"/>
</dbReference>
<dbReference type="GO" id="GO:0071013">
    <property type="term" value="C:catalytic step 2 spliceosome"/>
    <property type="evidence" value="ECO:0007669"/>
    <property type="project" value="TreeGrafter"/>
</dbReference>
<feature type="domain" description="DNA2/NAM7 helicase helicase" evidence="4">
    <location>
        <begin position="802"/>
        <end position="1097"/>
    </location>
</feature>
<feature type="region of interest" description="Disordered" evidence="3">
    <location>
        <begin position="1"/>
        <end position="20"/>
    </location>
</feature>
<organism evidence="8 9">
    <name type="scientific">Orbilia brochopaga</name>
    <dbReference type="NCBI Taxonomy" id="3140254"/>
    <lineage>
        <taxon>Eukaryota</taxon>
        <taxon>Fungi</taxon>
        <taxon>Dikarya</taxon>
        <taxon>Ascomycota</taxon>
        <taxon>Pezizomycotina</taxon>
        <taxon>Orbiliomycetes</taxon>
        <taxon>Orbiliales</taxon>
        <taxon>Orbiliaceae</taxon>
        <taxon>Orbilia</taxon>
    </lineage>
</organism>
<sequence>MPKKLTDTRPEDDRPTLSDLRGGNVYSSAASANWLNRDGAKVRFSSNVVKDIYKALEQESFSQKSLLLLESLQYVEQYLWPNYNEDSPDELVISMAMISAAKRGENIRFWGIFESGPASFPSFFRRILILLLSTTLPIIPKTHLLAFVTSAFQSLDTPLVRKECAPLVSIGIWQNFHSEEAIENHLKELPHFKKAWKAATKRLTLADSKTRARLNFERSWLYLIILDFISVVYTDAQAPTPSTDDENDDSDHDNRGAIMYAERMIEFLTDLLSQLPTRRYVHGLLEDLQILPCIRLSQLYALRKNRSFRELVALLEHFYYFQDDSETEQDNSSSSLDLSYRKKLARLQKESLRVSKEKLMVLGLSNFASITQKEDLNSHLSVLDDVELRDLSRRLGFRQSYPKEVPCPIDRRFLLSSLLEAFSRRPTAADTVRTASLFPNEETLFEKPSTFKLDDYNGARSLALPKSNLQYLSTSDFLWRMFSLYKTESYFEIRRDLQETLRKLKPRQQNGTTVFGGNSKMAMRINRISILEVAPPLVGETFPAFVRAELDLPFDTVSADVKREWESLRPDDVVFLLGIRPRESKDASGLDANTTFSDGTKIQYLRCAEVLQAPGENRQRGGSFQTNDGRKLHINLDCRMYMADKKNSEVPSDVYESLNLIIRRKGVENNFKPILASIQALIQEPSNHLPRWFKDTFLGCGDPAEACFPNMKPIPESINFGHTFLSIQHLQETAKSHYFHINIPSGQLDPPFVFLNTRSTGVEDTQKVPTYDISKPKPSNPTPYLGQPNKHNNLVRYTNAQVEAIFLGTNPGLSLIIGPPGTGKTDVATQIICNLYHNFPNERTLLLAHSNQALNQLFLKISDRDIDERHLLRLGHGEEELQLNSYNSKYGRIESLMERRLKLLEEVDRLALSIQAPGAHGNSCETASYFNKVYIKPLWQSFRESVSLSPNADTIQSKFPFINYFSNTPQPVIPRNGTFDSMLQAAEGCYEHITGIFNQLNDIMPFELLRSARDKTSYLLSTEARVIAMTTTYAAIKRDEIIRQGFRYDNVVMEEAAQVTEIETFIPLTLQKNTAAGSPIKRIVLCGDHLQNAPVVQNTALRYFANLEQSLFARFVRLGIPATKLDKQGRARPSIASLYSWRYPGLGDLDYLNQQNEFLTANAGFRYDFQFINVEDFQGRGEQEPSPHFLQNLGEAEYAVALFQYMRLLGYPANKISILTSYSGQRALIYDILNHRCIKNPLFGSPAHVTTIDKFQGEQNDYIIVSLVRTSRVGYLRDLRRLTVALSRARFGLYILGRLKTFELCFELKDAFSRLLQRPTQLELVTGEMWPTSRQLSASSEVTVMESVEHLGKYVYEMTETKLASLNPKAIDASKLTKF</sequence>
<dbReference type="PANTHER" id="PTHR10887">
    <property type="entry name" value="DNA2/NAM7 HELICASE FAMILY"/>
    <property type="match status" value="1"/>
</dbReference>
<keyword evidence="2" id="KW-0507">mRNA processing</keyword>
<comment type="subunit">
    <text evidence="2">Belongs to the 40S cdc5-associated complex (or cwf complex), a spliceosome sub-complex reminiscent of a late-stage spliceosome.</text>
</comment>
<dbReference type="CDD" id="cd17935">
    <property type="entry name" value="EEXXQc_AQR"/>
    <property type="match status" value="1"/>
</dbReference>
<dbReference type="Pfam" id="PF21143">
    <property type="entry name" value="Aquarius_N_2nd"/>
    <property type="match status" value="1"/>
</dbReference>
<reference evidence="8 9" key="1">
    <citation type="submission" date="2019-10" db="EMBL/GenBank/DDBJ databases">
        <authorList>
            <person name="Palmer J.M."/>
        </authorList>
    </citation>
    <scope>NUCLEOTIDE SEQUENCE [LARGE SCALE GENOMIC DNA]</scope>
    <source>
        <strain evidence="8 9">TWF696</strain>
    </source>
</reference>
<dbReference type="GO" id="GO:0003729">
    <property type="term" value="F:mRNA binding"/>
    <property type="evidence" value="ECO:0007669"/>
    <property type="project" value="TreeGrafter"/>
</dbReference>
<dbReference type="FunFam" id="3.40.50.300:FF:002863">
    <property type="entry name" value="Pre-mRNA-splicing factor cwf11"/>
    <property type="match status" value="1"/>
</dbReference>
<feature type="domain" description="DNA2/NAM7 helicase-like C-terminal" evidence="5">
    <location>
        <begin position="1107"/>
        <end position="1298"/>
    </location>
</feature>
<keyword evidence="1" id="KW-0547">Nucleotide-binding</keyword>
<dbReference type="InterPro" id="IPR027417">
    <property type="entry name" value="P-loop_NTPase"/>
</dbReference>
<protein>
    <recommendedName>
        <fullName evidence="2">Pre-mRNA-splicing factor</fullName>
    </recommendedName>
</protein>
<dbReference type="InterPro" id="IPR045055">
    <property type="entry name" value="DNA2/NAM7-like"/>
</dbReference>
<feature type="domain" description="RNA helicase aquarius N-terminal" evidence="6">
    <location>
        <begin position="27"/>
        <end position="426"/>
    </location>
</feature>
<dbReference type="InterPro" id="IPR047187">
    <property type="entry name" value="SF1_C_Upf1"/>
</dbReference>
<evidence type="ECO:0000256" key="2">
    <source>
        <dbReference type="PIRNR" id="PIRNR038901"/>
    </source>
</evidence>
<dbReference type="InterPro" id="IPR048966">
    <property type="entry name" value="Aquarius_b-barrel"/>
</dbReference>
<dbReference type="EMBL" id="JAVHNQ010000007">
    <property type="protein sequence ID" value="KAK6341741.1"/>
    <property type="molecule type" value="Genomic_DNA"/>
</dbReference>
<comment type="caution">
    <text evidence="8">The sequence shown here is derived from an EMBL/GenBank/DDBJ whole genome shotgun (WGS) entry which is preliminary data.</text>
</comment>
<feature type="compositionally biased region" description="Basic and acidic residues" evidence="3">
    <location>
        <begin position="1"/>
        <end position="16"/>
    </location>
</feature>
<dbReference type="CDD" id="cd18808">
    <property type="entry name" value="SF1_C_Upf1"/>
    <property type="match status" value="1"/>
</dbReference>
<dbReference type="Pfam" id="PF13086">
    <property type="entry name" value="AAA_11"/>
    <property type="match status" value="1"/>
</dbReference>
<accession>A0AAV9UKU9</accession>
<dbReference type="InterPro" id="IPR041679">
    <property type="entry name" value="DNA2/NAM7-like_C"/>
</dbReference>
<evidence type="ECO:0000256" key="1">
    <source>
        <dbReference type="ARBA" id="ARBA00022806"/>
    </source>
</evidence>
<name>A0AAV9UKU9_9PEZI</name>
<feature type="domain" description="RNA helicase aquarius beta-barrel" evidence="7">
    <location>
        <begin position="507"/>
        <end position="664"/>
    </location>
</feature>
<dbReference type="InterPro" id="IPR026300">
    <property type="entry name" value="CWF11_fam"/>
</dbReference>
<dbReference type="SUPFAM" id="SSF52540">
    <property type="entry name" value="P-loop containing nucleoside triphosphate hydrolases"/>
    <property type="match status" value="1"/>
</dbReference>
<dbReference type="Gene3D" id="3.40.50.300">
    <property type="entry name" value="P-loop containing nucleotide triphosphate hydrolases"/>
    <property type="match status" value="2"/>
</dbReference>
<keyword evidence="1" id="KW-0347">Helicase</keyword>
<keyword evidence="2" id="KW-0539">Nucleus</keyword>
<dbReference type="Proteomes" id="UP001375240">
    <property type="component" value="Unassembled WGS sequence"/>
</dbReference>
<keyword evidence="1" id="KW-0067">ATP-binding</keyword>
<dbReference type="Pfam" id="PF13087">
    <property type="entry name" value="AAA_12"/>
    <property type="match status" value="1"/>
</dbReference>
<keyword evidence="1" id="KW-0378">Hydrolase</keyword>
<dbReference type="PANTHER" id="PTHR10887:SF5">
    <property type="entry name" value="RNA HELICASE AQUARIUS"/>
    <property type="match status" value="1"/>
</dbReference>
<dbReference type="GO" id="GO:0004386">
    <property type="term" value="F:helicase activity"/>
    <property type="evidence" value="ECO:0007669"/>
    <property type="project" value="InterPro"/>
</dbReference>
<evidence type="ECO:0000256" key="3">
    <source>
        <dbReference type="SAM" id="MobiDB-lite"/>
    </source>
</evidence>